<dbReference type="RefSeq" id="WP_095405797.1">
    <property type="nucleotide sequence ID" value="NZ_NOJZ02000022.1"/>
</dbReference>
<keyword evidence="2" id="KW-1185">Reference proteome</keyword>
<dbReference type="Proteomes" id="UP000243494">
    <property type="component" value="Unassembled WGS sequence"/>
</dbReference>
<reference evidence="1 2" key="1">
    <citation type="journal article" date="2017" name="Genome Announc.">
        <title>Draft Genome Sequence of Romboutsia maritimum sp. nov. Strain CCRI-22766(T), Isolated from Coastal Estuarine Mud.</title>
        <authorList>
            <person name="Maheux A.F."/>
            <person name="Boudreau D.K."/>
            <person name="Berube E."/>
            <person name="Boissinot M."/>
            <person name="Raymond F."/>
            <person name="Brodeur S."/>
            <person name="Corbeil J."/>
            <person name="Brightwell G."/>
            <person name="Broda D."/>
            <person name="Omar R.F."/>
            <person name="Bergeron M.G."/>
        </authorList>
    </citation>
    <scope>NUCLEOTIDE SEQUENCE [LARGE SCALE GENOMIC DNA]</scope>
    <source>
        <strain evidence="1 2">CCRI-22766</strain>
    </source>
</reference>
<organism evidence="1 2">
    <name type="scientific">Romboutsia maritimum</name>
    <dbReference type="NCBI Taxonomy" id="2020948"/>
    <lineage>
        <taxon>Bacteria</taxon>
        <taxon>Bacillati</taxon>
        <taxon>Bacillota</taxon>
        <taxon>Clostridia</taxon>
        <taxon>Peptostreptococcales</taxon>
        <taxon>Peptostreptococcaceae</taxon>
        <taxon>Romboutsia</taxon>
    </lineage>
</organism>
<sequence length="70" mass="7932">MKISEIKIVFINGNEKIIDKNSIKNFYSLINWMNSFNNNDSVATLTLSGRDLGSTFSVSKYTIKSIEPLK</sequence>
<gene>
    <name evidence="1" type="ORF">CHF27_010745</name>
</gene>
<evidence type="ECO:0000313" key="2">
    <source>
        <dbReference type="Proteomes" id="UP000243494"/>
    </source>
</evidence>
<dbReference type="OrthoDB" id="1755363at2"/>
<protein>
    <submittedName>
        <fullName evidence="1">Uncharacterized protein</fullName>
    </submittedName>
</protein>
<accession>A0A371IR65</accession>
<name>A0A371IR65_9FIRM</name>
<proteinExistence type="predicted"/>
<dbReference type="EMBL" id="NOJZ02000022">
    <property type="protein sequence ID" value="RDY22975.1"/>
    <property type="molecule type" value="Genomic_DNA"/>
</dbReference>
<comment type="caution">
    <text evidence="1">The sequence shown here is derived from an EMBL/GenBank/DDBJ whole genome shotgun (WGS) entry which is preliminary data.</text>
</comment>
<evidence type="ECO:0000313" key="1">
    <source>
        <dbReference type="EMBL" id="RDY22975.1"/>
    </source>
</evidence>
<dbReference type="AlphaFoldDB" id="A0A371IR65"/>